<organism evidence="1 2">
    <name type="scientific">Flavivirga amylovorans</name>
    <dbReference type="NCBI Taxonomy" id="870486"/>
    <lineage>
        <taxon>Bacteria</taxon>
        <taxon>Pseudomonadati</taxon>
        <taxon>Bacteroidota</taxon>
        <taxon>Flavobacteriia</taxon>
        <taxon>Flavobacteriales</taxon>
        <taxon>Flavobacteriaceae</taxon>
        <taxon>Flavivirga</taxon>
    </lineage>
</organism>
<dbReference type="RefSeq" id="WP_303281956.1">
    <property type="nucleotide sequence ID" value="NZ_BAABCZ010000005.1"/>
</dbReference>
<comment type="caution">
    <text evidence="1">The sequence shown here is derived from an EMBL/GenBank/DDBJ whole genome shotgun (WGS) entry which is preliminary data.</text>
</comment>
<protein>
    <recommendedName>
        <fullName evidence="3">Lipoprotein</fullName>
    </recommendedName>
</protein>
<evidence type="ECO:0008006" key="3">
    <source>
        <dbReference type="Google" id="ProtNLM"/>
    </source>
</evidence>
<gene>
    <name evidence="1" type="ORF">Q4Q39_08370</name>
</gene>
<proteinExistence type="predicted"/>
<reference evidence="1" key="1">
    <citation type="submission" date="2023-07" db="EMBL/GenBank/DDBJ databases">
        <title>Two novel species in the genus Flavivirga.</title>
        <authorList>
            <person name="Kwon K."/>
        </authorList>
    </citation>
    <scope>NUCLEOTIDE SEQUENCE</scope>
    <source>
        <strain evidence="1">KACC 14157</strain>
    </source>
</reference>
<sequence>MSILLSSLFGCNQKSTCQDFQKGNFIIKLDTEVYSKYERTENTQIETDQLGNKIYYSIEWISECSFIQKFDEDKMELTDEMKMVNKDGGVVIELLDIIGDGCISYQSYVKNFKDLSLKKGSFCKN</sequence>
<name>A0ABT8X0E2_9FLAO</name>
<accession>A0ABT8X0E2</accession>
<evidence type="ECO:0000313" key="1">
    <source>
        <dbReference type="EMBL" id="MDO5987407.1"/>
    </source>
</evidence>
<keyword evidence="2" id="KW-1185">Reference proteome</keyword>
<evidence type="ECO:0000313" key="2">
    <source>
        <dbReference type="Proteomes" id="UP001176891"/>
    </source>
</evidence>
<dbReference type="EMBL" id="JAUOEM010000002">
    <property type="protein sequence ID" value="MDO5987407.1"/>
    <property type="molecule type" value="Genomic_DNA"/>
</dbReference>
<dbReference type="Proteomes" id="UP001176891">
    <property type="component" value="Unassembled WGS sequence"/>
</dbReference>